<keyword evidence="5 10" id="KW-0812">Transmembrane</keyword>
<dbReference type="InterPro" id="IPR040039">
    <property type="entry name" value="PIGX"/>
</dbReference>
<keyword evidence="9" id="KW-0325">Glycoprotein</keyword>
<dbReference type="GO" id="GO:0005789">
    <property type="term" value="C:endoplasmic reticulum membrane"/>
    <property type="evidence" value="ECO:0007669"/>
    <property type="project" value="UniProtKB-SubCell"/>
</dbReference>
<comment type="subcellular location">
    <subcellularLocation>
        <location evidence="1 10">Endoplasmic reticulum membrane</location>
        <topology evidence="1 10">Single-pass membrane protein</topology>
    </subcellularLocation>
</comment>
<evidence type="ECO:0000256" key="6">
    <source>
        <dbReference type="ARBA" id="ARBA00022824"/>
    </source>
</evidence>
<organism evidence="12 13">
    <name type="scientific">Dipodomys ordii</name>
    <name type="common">Ord's kangaroo rat</name>
    <dbReference type="NCBI Taxonomy" id="10020"/>
    <lineage>
        <taxon>Eukaryota</taxon>
        <taxon>Metazoa</taxon>
        <taxon>Chordata</taxon>
        <taxon>Craniata</taxon>
        <taxon>Vertebrata</taxon>
        <taxon>Euteleostomi</taxon>
        <taxon>Mammalia</taxon>
        <taxon>Eutheria</taxon>
        <taxon>Euarchontoglires</taxon>
        <taxon>Glires</taxon>
        <taxon>Rodentia</taxon>
        <taxon>Castorimorpha</taxon>
        <taxon>Heteromyidae</taxon>
        <taxon>Dipodomyinae</taxon>
        <taxon>Dipodomys</taxon>
    </lineage>
</organism>
<dbReference type="SMART" id="SM00780">
    <property type="entry name" value="PIG-X"/>
    <property type="match status" value="1"/>
</dbReference>
<feature type="transmembrane region" description="Helical" evidence="10">
    <location>
        <begin position="442"/>
        <end position="469"/>
    </location>
</feature>
<keyword evidence="12" id="KW-1185">Reference proteome</keyword>
<dbReference type="FunCoup" id="A0A1S3FEQ4">
    <property type="interactions" value="114"/>
</dbReference>
<reference evidence="13" key="1">
    <citation type="submission" date="2025-08" db="UniProtKB">
        <authorList>
            <consortium name="RefSeq"/>
        </authorList>
    </citation>
    <scope>IDENTIFICATION</scope>
    <source>
        <tissue evidence="13">Kidney</tissue>
    </source>
</reference>
<evidence type="ECO:0000256" key="1">
    <source>
        <dbReference type="ARBA" id="ARBA00004389"/>
    </source>
</evidence>
<keyword evidence="4 10" id="KW-0337">GPI-anchor biosynthesis</keyword>
<dbReference type="PANTHER" id="PTHR28650:SF1">
    <property type="entry name" value="PHOSPHATIDYLINOSITOL-GLYCAN BIOSYNTHESIS CLASS X PROTEIN"/>
    <property type="match status" value="1"/>
</dbReference>
<evidence type="ECO:0000256" key="3">
    <source>
        <dbReference type="ARBA" id="ARBA00010345"/>
    </source>
</evidence>
<keyword evidence="6 10" id="KW-0256">Endoplasmic reticulum</keyword>
<comment type="function">
    <text evidence="10">Stabilizing subunit of the glycosylphosphatidylinositol-mannosyltransferase I complex which catalyzes the transfer of the first mannose, via an alpha-1,4 bond from a dolichol-phosphate-mannose (Dol-P-Man) to the glucosaminyl acyl phosphatidylinositol (GlcN-(acyl)PI) intermediate to generate alpha-D-Man-(1-&gt;4)-alpha-D-GlcN-(1-&gt;6)-(1-radyl,2-acyl-sn-glycero-3-phospho)-2-acyl-inositol and participates in the sixth step of the glycosylphosphatidylinositol-anchor biosynthesis. Probably acts by stabilizing the mannosyltransferase PIGM.</text>
</comment>
<dbReference type="Proteomes" id="UP000081671">
    <property type="component" value="Unplaced"/>
</dbReference>
<name>A0A1S3FEQ4_DIPOR</name>
<evidence type="ECO:0000256" key="7">
    <source>
        <dbReference type="ARBA" id="ARBA00022989"/>
    </source>
</evidence>
<evidence type="ECO:0000313" key="12">
    <source>
        <dbReference type="Proteomes" id="UP000081671"/>
    </source>
</evidence>
<dbReference type="STRING" id="10020.ENSDORP00000021034"/>
<keyword evidence="7 10" id="KW-1133">Transmembrane helix</keyword>
<comment type="similarity">
    <text evidence="3 10">Belongs to the PIGX family.</text>
</comment>
<feature type="region of interest" description="Disordered" evidence="11">
    <location>
        <begin position="136"/>
        <end position="161"/>
    </location>
</feature>
<keyword evidence="8 10" id="KW-0472">Membrane</keyword>
<dbReference type="Pfam" id="PF08320">
    <property type="entry name" value="PIG-X"/>
    <property type="match status" value="1"/>
</dbReference>
<dbReference type="AlphaFoldDB" id="A0A1S3FEQ4"/>
<evidence type="ECO:0000256" key="8">
    <source>
        <dbReference type="ARBA" id="ARBA00023136"/>
    </source>
</evidence>
<evidence type="ECO:0000256" key="9">
    <source>
        <dbReference type="ARBA" id="ARBA00023180"/>
    </source>
</evidence>
<dbReference type="CTD" id="54965"/>
<proteinExistence type="inferred from homology"/>
<dbReference type="InParanoid" id="A0A1S3FEQ4"/>
<evidence type="ECO:0000256" key="10">
    <source>
        <dbReference type="RuleBase" id="RU366056"/>
    </source>
</evidence>
<dbReference type="PANTHER" id="PTHR28650">
    <property type="entry name" value="PHOSPHATIDYLINOSITOL-GLYCAN BIOSYNTHESIS CLASS X PROTEIN"/>
    <property type="match status" value="1"/>
</dbReference>
<gene>
    <name evidence="13" type="primary">Pigx</name>
</gene>
<evidence type="ECO:0000256" key="2">
    <source>
        <dbReference type="ARBA" id="ARBA00004687"/>
    </source>
</evidence>
<dbReference type="RefSeq" id="XP_012874765.1">
    <property type="nucleotide sequence ID" value="XM_013019311.1"/>
</dbReference>
<evidence type="ECO:0000256" key="4">
    <source>
        <dbReference type="ARBA" id="ARBA00022502"/>
    </source>
</evidence>
<dbReference type="UniPathway" id="UPA00196"/>
<dbReference type="GO" id="GO:0006506">
    <property type="term" value="P:GPI anchor biosynthetic process"/>
    <property type="evidence" value="ECO:0007669"/>
    <property type="project" value="UniProtKB-UniPathway"/>
</dbReference>
<evidence type="ECO:0000256" key="5">
    <source>
        <dbReference type="ARBA" id="ARBA00022692"/>
    </source>
</evidence>
<feature type="region of interest" description="Disordered" evidence="11">
    <location>
        <begin position="174"/>
        <end position="193"/>
    </location>
</feature>
<dbReference type="GeneID" id="105987888"/>
<dbReference type="OrthoDB" id="5546453at2759"/>
<sequence>MVKTIKSKPFDKPEVEGTVSHNLFTGHQPDSLHGLNTCTHSPGCDGPRASRHSEYLVIFKVNTVLLRVSDCRGLGVSHRSGTRISVRSRFSSRPCQRKADLLILKEIHKVYLLLQAHVRTSTRTLRTDTGLSLSRAWRRRKERQPEPRQARQAASRGAWSRRGFQAEEIWETAGPDPACTRSQPWSPRRGGASSEACAGSVCVLIRSSRAPLGRPRSGVLAARFVAIRAVAWLLVGLAGLTHSLASAFSDAPFGAGIRATCSEIILRQEVLKDGFHRDLVIKVKFGESIEDLQTCRLLIKHYIPTGLFVDPYELASLREKNITEAVMVSEHFNIEAPNYLSRESEILMYARKDVQCIDCFHAFLPVHYRYHRPQSKDGETHIVVNNPDLLMYCDQEFPVLKCWAQSKVAAPCAFKSKDICQWNSMKYKSILKNVTLHVPVGLTIHTSLVCSVTLLITILCSILILLAVFKYGHFFI</sequence>
<evidence type="ECO:0000313" key="13">
    <source>
        <dbReference type="RefSeq" id="XP_012874765.1"/>
    </source>
</evidence>
<protein>
    <recommendedName>
        <fullName evidence="10">Phosphatidylinositol-glycan biosynthesis class X protein</fullName>
    </recommendedName>
</protein>
<dbReference type="InterPro" id="IPR013233">
    <property type="entry name" value="PIG-X/PBN1"/>
</dbReference>
<comment type="pathway">
    <text evidence="2 10">Glycolipid biosynthesis; glycosylphosphatidylinositol-anchor biosynthesis.</text>
</comment>
<evidence type="ECO:0000256" key="11">
    <source>
        <dbReference type="SAM" id="MobiDB-lite"/>
    </source>
</evidence>
<dbReference type="KEGG" id="dord:105987888"/>
<accession>A0A1S3FEQ4</accession>